<proteinExistence type="predicted"/>
<feature type="transmembrane region" description="Helical" evidence="1">
    <location>
        <begin position="311"/>
        <end position="332"/>
    </location>
</feature>
<feature type="transmembrane region" description="Helical" evidence="1">
    <location>
        <begin position="283"/>
        <end position="305"/>
    </location>
</feature>
<evidence type="ECO:0000313" key="2">
    <source>
        <dbReference type="EnsemblMetazoa" id="AAEL017505-PA"/>
    </source>
</evidence>
<dbReference type="AlphaFoldDB" id="A0A1S4G6D1"/>
<keyword evidence="3" id="KW-1185">Reference proteome</keyword>
<feature type="transmembrane region" description="Helical" evidence="1">
    <location>
        <begin position="156"/>
        <end position="174"/>
    </location>
</feature>
<dbReference type="EnsemblMetazoa" id="AAEL017505-RA">
    <property type="protein sequence ID" value="AAEL017505-PA"/>
    <property type="gene ID" value="AAEL017505"/>
</dbReference>
<accession>A0A1S4G6D1</accession>
<dbReference type="InParanoid" id="A0A1S4G6D1"/>
<feature type="transmembrane region" description="Helical" evidence="1">
    <location>
        <begin position="103"/>
        <end position="126"/>
    </location>
</feature>
<organism evidence="2 3">
    <name type="scientific">Aedes aegypti</name>
    <name type="common">Yellowfever mosquito</name>
    <name type="synonym">Culex aegypti</name>
    <dbReference type="NCBI Taxonomy" id="7159"/>
    <lineage>
        <taxon>Eukaryota</taxon>
        <taxon>Metazoa</taxon>
        <taxon>Ecdysozoa</taxon>
        <taxon>Arthropoda</taxon>
        <taxon>Hexapoda</taxon>
        <taxon>Insecta</taxon>
        <taxon>Pterygota</taxon>
        <taxon>Neoptera</taxon>
        <taxon>Endopterygota</taxon>
        <taxon>Diptera</taxon>
        <taxon>Nematocera</taxon>
        <taxon>Culicoidea</taxon>
        <taxon>Culicidae</taxon>
        <taxon>Culicinae</taxon>
        <taxon>Aedini</taxon>
        <taxon>Aedes</taxon>
        <taxon>Stegomyia</taxon>
    </lineage>
</organism>
<name>A0A1S4G6D1_AEDAE</name>
<sequence length="418" mass="48152">MFSIFKIFRIKTCDWWLMKINEIHHFLFNKGLEGDCFWLLDVLLLLGGIESTWSSRWKGKQLVRYFTNALFTFQTIVFILQFHQAMIDKQQNTASVVLQVIKLAAISVTILKLVVLIVLTNSIALVKIFVSSSHVKSGNDSFDKIEQMKLKQSSNIIMGVVYVLIIAETIFLSIPNKATEIAFSAPHALAWTNKYGSAIFQFLIISLLPIGTYPRFFSNITTTAILLLGMRMKLKMLAHRYERMLKLCCLEDDYYYDCLRRELKVALKQHMEYWRNLRIIKDLVGKMFFVVHYFAIFSIGALFYISKDIGLNFMSLAIVGTILFMLQEYYVWCYLIDLFQDEVASIGNIIFELSSQIPYVGRRHSEYVQIKTSLMIISINNGSGFKMSCCGLFRISTTGFVSLIDIVYSVLMFLINVG</sequence>
<evidence type="ECO:0000313" key="3">
    <source>
        <dbReference type="Proteomes" id="UP000008820"/>
    </source>
</evidence>
<feature type="transmembrane region" description="Helical" evidence="1">
    <location>
        <begin position="65"/>
        <end position="83"/>
    </location>
</feature>
<protein>
    <submittedName>
        <fullName evidence="2">Uncharacterized protein</fullName>
    </submittedName>
</protein>
<keyword evidence="1" id="KW-0812">Transmembrane</keyword>
<dbReference type="Proteomes" id="UP000008820">
    <property type="component" value="Chromosome 2"/>
</dbReference>
<feature type="transmembrane region" description="Helical" evidence="1">
    <location>
        <begin position="392"/>
        <end position="415"/>
    </location>
</feature>
<dbReference type="VEuPathDB" id="VectorBase:AAEL017505"/>
<dbReference type="OrthoDB" id="7726730at2759"/>
<keyword evidence="1" id="KW-1133">Transmembrane helix</keyword>
<reference evidence="2 3" key="1">
    <citation type="submission" date="2017-06" db="EMBL/GenBank/DDBJ databases">
        <title>Aedes aegypti genome working group (AGWG) sequencing and assembly.</title>
        <authorList>
            <consortium name="Aedes aegypti Genome Working Group (AGWG)"/>
            <person name="Matthews B.J."/>
        </authorList>
    </citation>
    <scope>NUCLEOTIDE SEQUENCE [LARGE SCALE GENOMIC DNA]</scope>
    <source>
        <strain evidence="2 3">LVP_AGWG</strain>
    </source>
</reference>
<keyword evidence="1" id="KW-0472">Membrane</keyword>
<reference evidence="2" key="2">
    <citation type="submission" date="2021-02" db="UniProtKB">
        <authorList>
            <consortium name="EnsemblMetazoa"/>
        </authorList>
    </citation>
    <scope>IDENTIFICATION</scope>
    <source>
        <strain evidence="2">LVP_AGWG</strain>
    </source>
</reference>
<evidence type="ECO:0000256" key="1">
    <source>
        <dbReference type="SAM" id="Phobius"/>
    </source>
</evidence>
<gene>
    <name evidence="2" type="primary">23687925</name>
</gene>